<proteinExistence type="predicted"/>
<reference evidence="2" key="1">
    <citation type="submission" date="2024-04" db="EMBL/GenBank/DDBJ databases">
        <title>Whole genome sequence of Salmonella Infantis pESI phage B1.</title>
        <authorList>
            <person name="Stephen J."/>
            <person name="Lekshmi M."/>
            <person name="Rajendran K."/>
            <person name="Nayak B.B."/>
            <person name="Kumar S.H."/>
        </authorList>
    </citation>
    <scope>NUCLEOTIDE SEQUENCE</scope>
</reference>
<gene>
    <name evidence="2" type="ORF">TLEXVJXA_CDS0519</name>
</gene>
<name>A0AAU7E501_9VIRU</name>
<dbReference type="EMBL" id="PP664540">
    <property type="protein sequence ID" value="XBH24304.1"/>
    <property type="molecule type" value="Genomic_DNA"/>
</dbReference>
<evidence type="ECO:0000313" key="2">
    <source>
        <dbReference type="EMBL" id="XBH24304.1"/>
    </source>
</evidence>
<feature type="transmembrane region" description="Helical" evidence="1">
    <location>
        <begin position="6"/>
        <end position="25"/>
    </location>
</feature>
<sequence>MNLRSILIIVIPGLLISSFWAYGVYQHSQGWKEGRATLVTQQQQQAQAKLEKQVTRQHQNDTRAAAAEQQGAARTVTITQEVVKYIKTPGRNVCTFDEARVKLKQAAVDNANHIKGYDNE</sequence>
<organism evidence="2">
    <name type="scientific">Salmonella phage pJS4</name>
    <dbReference type="NCBI Taxonomy" id="3141578"/>
    <lineage>
        <taxon>Viruses</taxon>
    </lineage>
</organism>
<keyword evidence="1" id="KW-0472">Membrane</keyword>
<keyword evidence="1" id="KW-1133">Transmembrane helix</keyword>
<evidence type="ECO:0000256" key="1">
    <source>
        <dbReference type="SAM" id="Phobius"/>
    </source>
</evidence>
<protein>
    <submittedName>
        <fullName evidence="2">Rz-like spanin</fullName>
    </submittedName>
</protein>
<keyword evidence="1" id="KW-0812">Transmembrane</keyword>
<accession>A0AAU7E501</accession>